<feature type="domain" description="DUF5641" evidence="1">
    <location>
        <begin position="196"/>
        <end position="260"/>
    </location>
</feature>
<comment type="caution">
    <text evidence="2">The sequence shown here is derived from an EMBL/GenBank/DDBJ whole genome shotgun (WGS) entry which is preliminary data.</text>
</comment>
<organism evidence="2 3">
    <name type="scientific">Aphis craccivora</name>
    <name type="common">Cowpea aphid</name>
    <dbReference type="NCBI Taxonomy" id="307492"/>
    <lineage>
        <taxon>Eukaryota</taxon>
        <taxon>Metazoa</taxon>
        <taxon>Ecdysozoa</taxon>
        <taxon>Arthropoda</taxon>
        <taxon>Hexapoda</taxon>
        <taxon>Insecta</taxon>
        <taxon>Pterygota</taxon>
        <taxon>Neoptera</taxon>
        <taxon>Paraneoptera</taxon>
        <taxon>Hemiptera</taxon>
        <taxon>Sternorrhyncha</taxon>
        <taxon>Aphidomorpha</taxon>
        <taxon>Aphidoidea</taxon>
        <taxon>Aphididae</taxon>
        <taxon>Aphidini</taxon>
        <taxon>Aphis</taxon>
        <taxon>Aphis</taxon>
    </lineage>
</organism>
<dbReference type="OrthoDB" id="6623406at2759"/>
<evidence type="ECO:0000313" key="2">
    <source>
        <dbReference type="EMBL" id="KAF0759054.1"/>
    </source>
</evidence>
<dbReference type="EMBL" id="VUJU01003125">
    <property type="protein sequence ID" value="KAF0759054.1"/>
    <property type="molecule type" value="Genomic_DNA"/>
</dbReference>
<evidence type="ECO:0000259" key="1">
    <source>
        <dbReference type="Pfam" id="PF18701"/>
    </source>
</evidence>
<dbReference type="PANTHER" id="PTHR47331">
    <property type="entry name" value="PHD-TYPE DOMAIN-CONTAINING PROTEIN"/>
    <property type="match status" value="1"/>
</dbReference>
<protein>
    <submittedName>
        <fullName evidence="2">Integrase catalytic domain-containing protein</fullName>
    </submittedName>
</protein>
<dbReference type="AlphaFoldDB" id="A0A6G0YNS6"/>
<dbReference type="InterPro" id="IPR040676">
    <property type="entry name" value="DUF5641"/>
</dbReference>
<proteinExistence type="predicted"/>
<keyword evidence="3" id="KW-1185">Reference proteome</keyword>
<dbReference type="Proteomes" id="UP000478052">
    <property type="component" value="Unassembled WGS sequence"/>
</dbReference>
<reference evidence="2 3" key="1">
    <citation type="submission" date="2019-08" db="EMBL/GenBank/DDBJ databases">
        <title>Whole genome of Aphis craccivora.</title>
        <authorList>
            <person name="Voronova N.V."/>
            <person name="Shulinski R.S."/>
            <person name="Bandarenka Y.V."/>
            <person name="Zhorov D.G."/>
            <person name="Warner D."/>
        </authorList>
    </citation>
    <scope>NUCLEOTIDE SEQUENCE [LARGE SCALE GENOMIC DNA]</scope>
    <source>
        <strain evidence="2">180601</strain>
        <tissue evidence="2">Whole Body</tissue>
    </source>
</reference>
<dbReference type="PANTHER" id="PTHR47331:SF1">
    <property type="entry name" value="GAG-LIKE PROTEIN"/>
    <property type="match status" value="1"/>
</dbReference>
<sequence>MCVLCPPNLTCLVHACAPAAAPFRMRRRGLHGTVTNAMTIFVYFSTKVVVSGLSTDAFLAAFNRFVTRRCLPNNLYSNCGTNCVGVDKQLRSLIHSAEGQAAIGNARDTCDWHFNPPSAHHFGRLWVAAVCYNPLTRSSRQFWCASKFTQFASAFTRLYLPSRSRLPDAGTLFNRTTLLLAVPPKSDREPVFDMSNRWKLLDQCHQTFWRRRSSEYLTTLQERSKWISDAPNLSVNMSIIVIDNQRPPLSGRLGNRKFLHESNSYLSNLI</sequence>
<gene>
    <name evidence="2" type="ORF">FWK35_00009437</name>
</gene>
<name>A0A6G0YNS6_APHCR</name>
<evidence type="ECO:0000313" key="3">
    <source>
        <dbReference type="Proteomes" id="UP000478052"/>
    </source>
</evidence>
<dbReference type="Pfam" id="PF18701">
    <property type="entry name" value="DUF5641"/>
    <property type="match status" value="1"/>
</dbReference>
<accession>A0A6G0YNS6</accession>